<dbReference type="CDD" id="cd04486">
    <property type="entry name" value="YhcR_OBF_like"/>
    <property type="match status" value="1"/>
</dbReference>
<dbReference type="STRING" id="530584.SAMN05421630_10410"/>
<dbReference type="PROSITE" id="PS51841">
    <property type="entry name" value="LTD"/>
    <property type="match status" value="1"/>
</dbReference>
<dbReference type="EMBL" id="FMZE01000004">
    <property type="protein sequence ID" value="SDC82514.1"/>
    <property type="molecule type" value="Genomic_DNA"/>
</dbReference>
<dbReference type="InterPro" id="IPR005135">
    <property type="entry name" value="Endo/exonuclease/phosphatase"/>
</dbReference>
<dbReference type="InterPro" id="IPR036691">
    <property type="entry name" value="Endo/exonu/phosph_ase_sf"/>
</dbReference>
<name>A0A1G6PS82_9PSEU</name>
<evidence type="ECO:0000313" key="1">
    <source>
        <dbReference type="EMBL" id="SDC82514.1"/>
    </source>
</evidence>
<dbReference type="AlphaFoldDB" id="A0A1G6PS82"/>
<dbReference type="Proteomes" id="UP000199494">
    <property type="component" value="Unassembled WGS sequence"/>
</dbReference>
<dbReference type="GO" id="GO:0003824">
    <property type="term" value="F:catalytic activity"/>
    <property type="evidence" value="ECO:0007669"/>
    <property type="project" value="InterPro"/>
</dbReference>
<evidence type="ECO:0000313" key="2">
    <source>
        <dbReference type="Proteomes" id="UP000199494"/>
    </source>
</evidence>
<organism evidence="1 2">
    <name type="scientific">Prauserella marina</name>
    <dbReference type="NCBI Taxonomy" id="530584"/>
    <lineage>
        <taxon>Bacteria</taxon>
        <taxon>Bacillati</taxon>
        <taxon>Actinomycetota</taxon>
        <taxon>Actinomycetes</taxon>
        <taxon>Pseudonocardiales</taxon>
        <taxon>Pseudonocardiaceae</taxon>
        <taxon>Prauserella</taxon>
    </lineage>
</organism>
<proteinExistence type="predicted"/>
<protein>
    <submittedName>
        <fullName evidence="1">Uncharacterized protein</fullName>
    </submittedName>
</protein>
<sequence length="832" mass="87542">MTKGLPLFIRLGEDSSVISLLRGAAVVASVAGLVVTAVPAVSAEPSNGPVIAEVYGGGGNSGAVLTTDFVELATAGSTTADLTGLSVQYLPGAPSAASRWQVTPLEGSVEPGGRYLVAEAKGAGGTVALPTPDASGSIAMAAASGTVALVTGAEPLSCRTSVDCAGESRIVDLVGYGSAAVNETRPAPSASNTTSVARDELTDTDDNAADFAAGEPSPTNTLGEQPGGEQPEPVDSRIHEVQGTTRISPLEGETVRVPGVVTATRTFGSSRGFWLQDTEPDDDPRTSEAIFVFTGSTSPSVAPGDALTVTGLVKEYYPDNPATSNYQSLTELTNAQWTMESRENPVPEPLHIGPDTVPEVSTAQPGGNIEELPLRPDEYALDFWEAHESELVSVVDARVVGRSTEYNELYVTTKPEQNPTARGGTAYLGYDRPNTGILKIESLIPFDQRSFPKANTGDTVTGLTSGPLEYDSFGGYTLLANVLGDVKDNGLEREVTRPQRTGELAVATYNVENLSAVDGQEKFDALAGGIVDHLASPDIVTLEEIQDDNGPQGNGDGVVTAEQTLRKFADAIVAAGGPRYQWRQIDPVDLADGGQPGGNIRVGFLFNPNRVSFVDRKGGDATTPVEVVAARGKTKLSVSPGRIDPGNAAWLDSRKPLAGEFVFGGRTVFVVANHFASKGGDQPVHGRYQPPVRGSEVQRIEQAKAVRGFVDDVLAADANANVVVAGDLNDYPFSPTVRTLTEGGALTALISTLPERERYSYVFEGNSQVLDHVLVSKGPLGVDYDVVHINAEFADQASDHDPQVVRFLPASGNRKLDALYLLLDKLERLFGR</sequence>
<dbReference type="SUPFAM" id="SSF56219">
    <property type="entry name" value="DNase I-like"/>
    <property type="match status" value="1"/>
</dbReference>
<gene>
    <name evidence="1" type="ORF">SAMN05421630_10410</name>
</gene>
<dbReference type="Pfam" id="PF03372">
    <property type="entry name" value="Exo_endo_phos"/>
    <property type="match status" value="1"/>
</dbReference>
<dbReference type="PANTHER" id="PTHR42834">
    <property type="entry name" value="ENDONUCLEASE/EXONUCLEASE/PHOSPHATASE FAMILY PROTEIN (AFU_ORTHOLOGUE AFUA_3G09210)"/>
    <property type="match status" value="1"/>
</dbReference>
<reference evidence="1 2" key="1">
    <citation type="submission" date="2016-10" db="EMBL/GenBank/DDBJ databases">
        <authorList>
            <person name="de Groot N.N."/>
        </authorList>
    </citation>
    <scope>NUCLEOTIDE SEQUENCE [LARGE SCALE GENOMIC DNA]</scope>
    <source>
        <strain evidence="1 2">CGMCC 4.5506</strain>
    </source>
</reference>
<accession>A0A1G6PS82</accession>
<dbReference type="Gene3D" id="3.60.10.10">
    <property type="entry name" value="Endonuclease/exonuclease/phosphatase"/>
    <property type="match status" value="1"/>
</dbReference>
<dbReference type="InterPro" id="IPR001322">
    <property type="entry name" value="Lamin_tail_dom"/>
</dbReference>
<dbReference type="CDD" id="cd10283">
    <property type="entry name" value="MnuA_DNase1-like"/>
    <property type="match status" value="1"/>
</dbReference>
<keyword evidence="2" id="KW-1185">Reference proteome</keyword>
<dbReference type="PANTHER" id="PTHR42834:SF1">
    <property type="entry name" value="ENDONUCLEASE_EXONUCLEASE_PHOSPHATASE FAMILY PROTEIN (AFU_ORTHOLOGUE AFUA_3G09210)"/>
    <property type="match status" value="1"/>
</dbReference>